<sequence length="107" mass="12958">MFEDLGSDKIYAIENYTSENKQELLGKHKEILSFLCQVLEEVNFYMEKQRNPKSERKDRMKFILKYIKGTDDEKRNQEFEEERKRMAEDLERQRKHNASKDSTCSIQ</sequence>
<accession>A0AAD1STX0</accession>
<name>A0AAD1STX0_PELCU</name>
<keyword evidence="3" id="KW-1185">Reference proteome</keyword>
<evidence type="ECO:0000256" key="1">
    <source>
        <dbReference type="SAM" id="MobiDB-lite"/>
    </source>
</evidence>
<evidence type="ECO:0000313" key="2">
    <source>
        <dbReference type="EMBL" id="CAH2308209.1"/>
    </source>
</evidence>
<dbReference type="Proteomes" id="UP001295444">
    <property type="component" value="Chromosome 07"/>
</dbReference>
<dbReference type="AlphaFoldDB" id="A0AAD1STX0"/>
<gene>
    <name evidence="2" type="ORF">PECUL_23A054003</name>
</gene>
<feature type="compositionally biased region" description="Basic and acidic residues" evidence="1">
    <location>
        <begin position="73"/>
        <end position="92"/>
    </location>
</feature>
<organism evidence="2 3">
    <name type="scientific">Pelobates cultripes</name>
    <name type="common">Western spadefoot toad</name>
    <dbReference type="NCBI Taxonomy" id="61616"/>
    <lineage>
        <taxon>Eukaryota</taxon>
        <taxon>Metazoa</taxon>
        <taxon>Chordata</taxon>
        <taxon>Craniata</taxon>
        <taxon>Vertebrata</taxon>
        <taxon>Euteleostomi</taxon>
        <taxon>Amphibia</taxon>
        <taxon>Batrachia</taxon>
        <taxon>Anura</taxon>
        <taxon>Pelobatoidea</taxon>
        <taxon>Pelobatidae</taxon>
        <taxon>Pelobates</taxon>
    </lineage>
</organism>
<feature type="region of interest" description="Disordered" evidence="1">
    <location>
        <begin position="73"/>
        <end position="107"/>
    </location>
</feature>
<dbReference type="EMBL" id="OW240918">
    <property type="protein sequence ID" value="CAH2308209.1"/>
    <property type="molecule type" value="Genomic_DNA"/>
</dbReference>
<evidence type="ECO:0000313" key="3">
    <source>
        <dbReference type="Proteomes" id="UP001295444"/>
    </source>
</evidence>
<proteinExistence type="predicted"/>
<reference evidence="2" key="1">
    <citation type="submission" date="2022-03" db="EMBL/GenBank/DDBJ databases">
        <authorList>
            <person name="Alioto T."/>
            <person name="Alioto T."/>
            <person name="Gomez Garrido J."/>
        </authorList>
    </citation>
    <scope>NUCLEOTIDE SEQUENCE</scope>
</reference>
<protein>
    <submittedName>
        <fullName evidence="2">Uncharacterized protein</fullName>
    </submittedName>
</protein>